<dbReference type="SUPFAM" id="SSF53254">
    <property type="entry name" value="Phosphoglycerate mutase-like"/>
    <property type="match status" value="1"/>
</dbReference>
<accession>A0A518FZY2</accession>
<dbReference type="Proteomes" id="UP000318017">
    <property type="component" value="Chromosome"/>
</dbReference>
<dbReference type="SMART" id="SM00855">
    <property type="entry name" value="PGAM"/>
    <property type="match status" value="1"/>
</dbReference>
<reference evidence="3 4" key="1">
    <citation type="submission" date="2019-02" db="EMBL/GenBank/DDBJ databases">
        <title>Deep-cultivation of Planctomycetes and their phenomic and genomic characterization uncovers novel biology.</title>
        <authorList>
            <person name="Wiegand S."/>
            <person name="Jogler M."/>
            <person name="Boedeker C."/>
            <person name="Pinto D."/>
            <person name="Vollmers J."/>
            <person name="Rivas-Marin E."/>
            <person name="Kohn T."/>
            <person name="Peeters S.H."/>
            <person name="Heuer A."/>
            <person name="Rast P."/>
            <person name="Oberbeckmann S."/>
            <person name="Bunk B."/>
            <person name="Jeske O."/>
            <person name="Meyerdierks A."/>
            <person name="Storesund J.E."/>
            <person name="Kallscheuer N."/>
            <person name="Luecker S."/>
            <person name="Lage O.M."/>
            <person name="Pohl T."/>
            <person name="Merkel B.J."/>
            <person name="Hornburger P."/>
            <person name="Mueller R.-W."/>
            <person name="Bruemmer F."/>
            <person name="Labrenz M."/>
            <person name="Spormann A.M."/>
            <person name="Op den Camp H."/>
            <person name="Overmann J."/>
            <person name="Amann R."/>
            <person name="Jetten M.S.M."/>
            <person name="Mascher T."/>
            <person name="Medema M.H."/>
            <person name="Devos D.P."/>
            <person name="Kaster A.-K."/>
            <person name="Ovreas L."/>
            <person name="Rohde M."/>
            <person name="Galperin M.Y."/>
            <person name="Jogler C."/>
        </authorList>
    </citation>
    <scope>NUCLEOTIDE SEQUENCE [LARGE SCALE GENOMIC DNA]</scope>
    <source>
        <strain evidence="3 4">Q31a</strain>
    </source>
</reference>
<dbReference type="PANTHER" id="PTHR48100:SF1">
    <property type="entry name" value="HISTIDINE PHOSPHATASE FAMILY PROTEIN-RELATED"/>
    <property type="match status" value="1"/>
</dbReference>
<proteinExistence type="predicted"/>
<dbReference type="GO" id="GO:0005737">
    <property type="term" value="C:cytoplasm"/>
    <property type="evidence" value="ECO:0007669"/>
    <property type="project" value="TreeGrafter"/>
</dbReference>
<dbReference type="Pfam" id="PF00300">
    <property type="entry name" value="His_Phos_1"/>
    <property type="match status" value="1"/>
</dbReference>
<dbReference type="PROSITE" id="PS00175">
    <property type="entry name" value="PG_MUTASE"/>
    <property type="match status" value="1"/>
</dbReference>
<keyword evidence="3" id="KW-0378">Hydrolase</keyword>
<dbReference type="KEGG" id="ahel:Q31a_01390"/>
<dbReference type="Gene3D" id="3.40.50.1240">
    <property type="entry name" value="Phosphoglycerate mutase-like"/>
    <property type="match status" value="1"/>
</dbReference>
<name>A0A518FZY2_9BACT</name>
<evidence type="ECO:0000313" key="4">
    <source>
        <dbReference type="Proteomes" id="UP000318017"/>
    </source>
</evidence>
<dbReference type="OrthoDB" id="9782128at2"/>
<organism evidence="3 4">
    <name type="scientific">Aureliella helgolandensis</name>
    <dbReference type="NCBI Taxonomy" id="2527968"/>
    <lineage>
        <taxon>Bacteria</taxon>
        <taxon>Pseudomonadati</taxon>
        <taxon>Planctomycetota</taxon>
        <taxon>Planctomycetia</taxon>
        <taxon>Pirellulales</taxon>
        <taxon>Pirellulaceae</taxon>
        <taxon>Aureliella</taxon>
    </lineage>
</organism>
<keyword evidence="1" id="KW-0324">Glycolysis</keyword>
<evidence type="ECO:0000313" key="3">
    <source>
        <dbReference type="EMBL" id="QDV21860.1"/>
    </source>
</evidence>
<dbReference type="GO" id="GO:0016791">
    <property type="term" value="F:phosphatase activity"/>
    <property type="evidence" value="ECO:0007669"/>
    <property type="project" value="TreeGrafter"/>
</dbReference>
<evidence type="ECO:0000256" key="1">
    <source>
        <dbReference type="ARBA" id="ARBA00023152"/>
    </source>
</evidence>
<protein>
    <submittedName>
        <fullName evidence="3">Phosphoserine phosphatase 1</fullName>
        <ecNumber evidence="3">3.1.3.3</ecNumber>
    </submittedName>
</protein>
<dbReference type="RefSeq" id="WP_145072584.1">
    <property type="nucleotide sequence ID" value="NZ_CP036298.1"/>
</dbReference>
<keyword evidence="4" id="KW-1185">Reference proteome</keyword>
<sequence>MTEIVLIRHGQSANNSLPAEQRVPDPALTELGALQARETARWLAQSGPTHLYCSPFLRSLETARPLAEMTNLPVFVHGELFEEGGCYSGHAAGQEIGEPGMGQRELAARYPTWSIDVNIPETGWWNRNYESPAEALARAARTVAWMQETLLPLGGQHVLVIHADFKRRLLEVMLPTGTAGNMADYLGPLHNCGVTRIYQQGERWMLRCVNATGHLDTNAIT</sequence>
<dbReference type="InterPro" id="IPR050275">
    <property type="entry name" value="PGM_Phosphatase"/>
</dbReference>
<dbReference type="AlphaFoldDB" id="A0A518FZY2"/>
<evidence type="ECO:0000256" key="2">
    <source>
        <dbReference type="ARBA" id="ARBA00023235"/>
    </source>
</evidence>
<keyword evidence="2" id="KW-0413">Isomerase</keyword>
<dbReference type="EMBL" id="CP036298">
    <property type="protein sequence ID" value="QDV21860.1"/>
    <property type="molecule type" value="Genomic_DNA"/>
</dbReference>
<dbReference type="CDD" id="cd07067">
    <property type="entry name" value="HP_PGM_like"/>
    <property type="match status" value="1"/>
</dbReference>
<gene>
    <name evidence="3" type="primary">pspA_1</name>
    <name evidence="3" type="ORF">Q31a_01390</name>
</gene>
<dbReference type="InterPro" id="IPR001345">
    <property type="entry name" value="PG/BPGM_mutase_AS"/>
</dbReference>
<dbReference type="EC" id="3.1.3.3" evidence="3"/>
<dbReference type="InterPro" id="IPR013078">
    <property type="entry name" value="His_Pase_superF_clade-1"/>
</dbReference>
<dbReference type="PANTHER" id="PTHR48100">
    <property type="entry name" value="BROAD-SPECIFICITY PHOSPHATASE YOR283W-RELATED"/>
    <property type="match status" value="1"/>
</dbReference>
<dbReference type="InterPro" id="IPR029033">
    <property type="entry name" value="His_PPase_superfam"/>
</dbReference>